<dbReference type="OrthoDB" id="5515706at2"/>
<evidence type="ECO:0000313" key="3">
    <source>
        <dbReference type="EMBL" id="PTX52883.1"/>
    </source>
</evidence>
<evidence type="ECO:0000256" key="1">
    <source>
        <dbReference type="SAM" id="SignalP"/>
    </source>
</evidence>
<dbReference type="EMBL" id="QBKN01000001">
    <property type="protein sequence ID" value="PTX52883.1"/>
    <property type="molecule type" value="Genomic_DNA"/>
</dbReference>
<reference evidence="3 4" key="1">
    <citation type="submission" date="2018-04" db="EMBL/GenBank/DDBJ databases">
        <title>Genomic Encyclopedia of Archaeal and Bacterial Type Strains, Phase II (KMG-II): from individual species to whole genera.</title>
        <authorList>
            <person name="Goeker M."/>
        </authorList>
    </citation>
    <scope>NUCLEOTIDE SEQUENCE [LARGE SCALE GENOMIC DNA]</scope>
    <source>
        <strain evidence="3 4">DSM 29329</strain>
    </source>
</reference>
<dbReference type="Pfam" id="PF09992">
    <property type="entry name" value="NAGPA"/>
    <property type="match status" value="1"/>
</dbReference>
<evidence type="ECO:0000313" key="4">
    <source>
        <dbReference type="Proteomes" id="UP000244069"/>
    </source>
</evidence>
<gene>
    <name evidence="3" type="ORF">C8N44_101174</name>
</gene>
<evidence type="ECO:0000259" key="2">
    <source>
        <dbReference type="Pfam" id="PF09992"/>
    </source>
</evidence>
<proteinExistence type="predicted"/>
<protein>
    <submittedName>
        <fullName evidence="3">Uncharacterized protein YigE (DUF2233 family)</fullName>
    </submittedName>
</protein>
<keyword evidence="4" id="KW-1185">Reference proteome</keyword>
<dbReference type="RefSeq" id="WP_107974262.1">
    <property type="nucleotide sequence ID" value="NZ_BMEZ01000001.1"/>
</dbReference>
<dbReference type="Proteomes" id="UP000244069">
    <property type="component" value="Unassembled WGS sequence"/>
</dbReference>
<feature type="domain" description="Phosphodiester glycosidase" evidence="2">
    <location>
        <begin position="78"/>
        <end position="224"/>
    </location>
</feature>
<organism evidence="3 4">
    <name type="scientific">Allosediminivita pacifica</name>
    <dbReference type="NCBI Taxonomy" id="1267769"/>
    <lineage>
        <taxon>Bacteria</taxon>
        <taxon>Pseudomonadati</taxon>
        <taxon>Pseudomonadota</taxon>
        <taxon>Alphaproteobacteria</taxon>
        <taxon>Rhodobacterales</taxon>
        <taxon>Paracoccaceae</taxon>
        <taxon>Allosediminivita</taxon>
    </lineage>
</organism>
<name>A0A2T6BA06_9RHOB</name>
<accession>A0A2T6BA06</accession>
<feature type="chain" id="PRO_5015568888" evidence="1">
    <location>
        <begin position="26"/>
        <end position="251"/>
    </location>
</feature>
<dbReference type="InterPro" id="IPR018711">
    <property type="entry name" value="NAGPA"/>
</dbReference>
<comment type="caution">
    <text evidence="3">The sequence shown here is derived from an EMBL/GenBank/DDBJ whole genome shotgun (WGS) entry which is preliminary data.</text>
</comment>
<sequence>MSRTESALLAVAALAASLLAAPARAVECERIEFDGNRYVTCAVDPESEQLELFLRDPEGEVWGDFSTLDTALEAEGRNLVFAMNGGMYHSDRSPVGHYVEDGEEVMRVIPNAGPGNFGLLPNGVFCLRDGYARVFETRDYLERRPECRDATQSGPMLVIGGKLHPRFLPDSDSRYIRNGVGTTDEGDRAVFAISENAVTFHDFARLFRDRLNLPEALYFDGNVSRIYAPEVGRADLGRQMGPIVAVTAPAS</sequence>
<feature type="signal peptide" evidence="1">
    <location>
        <begin position="1"/>
        <end position="25"/>
    </location>
</feature>
<dbReference type="AlphaFoldDB" id="A0A2T6BA06"/>
<keyword evidence="1" id="KW-0732">Signal</keyword>